<sequence>MSPLQASFSMATTAVASQGTAYPSVEEFKSFKLPPTPKTSEPMSDDISALSDESTQKHKADARPATPTPPSPVSTESSDHEIADDTPTTIQGKSMIEPQRPLSVQRPSATVPATPRWPFQDATPRASVMAPITHSYTQSSLRGSRSSPPGQVSISESLDEFQLNHPNARRLALHPAGLAYTNTTRNLANVPEFVDRPFRPAQPETTIPMVYKEKRSNFFHGRRWSGHLLKFNFHRRHEKRNSAVKPRTYWYQRIAIQRDLWILWCLVAVFCVINALISVSALVALKVAHIKAPSALIVWVIVSVCTSIYTCTLIFFMHRFRRAIARDEENRGRSTRTKICGQSEMRFPASPREVAHRRRLAAAARAQDQQTAQQSVTMTSANQGPKLDAGDEVDSTAHPDNFSATESNIMATIPRQGSDEQIQNYWTDVSLVPTTGSAASSVTAVIPSAPAGPTNSPRSIR</sequence>
<accession>A0A9P6LI73</accession>
<evidence type="ECO:0000313" key="3">
    <source>
        <dbReference type="EMBL" id="KAF9873360.1"/>
    </source>
</evidence>
<feature type="compositionally biased region" description="Low complexity" evidence="1">
    <location>
        <begin position="362"/>
        <end position="374"/>
    </location>
</feature>
<evidence type="ECO:0000256" key="1">
    <source>
        <dbReference type="SAM" id="MobiDB-lite"/>
    </source>
</evidence>
<feature type="region of interest" description="Disordered" evidence="1">
    <location>
        <begin position="362"/>
        <end position="404"/>
    </location>
</feature>
<comment type="caution">
    <text evidence="3">The sequence shown here is derived from an EMBL/GenBank/DDBJ whole genome shotgun (WGS) entry which is preliminary data.</text>
</comment>
<dbReference type="AlphaFoldDB" id="A0A9P6LI73"/>
<feature type="region of interest" description="Disordered" evidence="1">
    <location>
        <begin position="1"/>
        <end position="121"/>
    </location>
</feature>
<keyword evidence="2" id="KW-0472">Membrane</keyword>
<dbReference type="GeneID" id="62164962"/>
<reference evidence="3" key="2">
    <citation type="submission" date="2020-11" db="EMBL/GenBank/DDBJ databases">
        <title>Whole genome sequencing of Colletotrichum sp.</title>
        <authorList>
            <person name="Li H."/>
        </authorList>
    </citation>
    <scope>NUCLEOTIDE SEQUENCE</scope>
    <source>
        <strain evidence="3">CkLH20</strain>
    </source>
</reference>
<name>A0A9P6LI73_9PEZI</name>
<dbReference type="EMBL" id="JAATWM020000032">
    <property type="protein sequence ID" value="KAF9873360.1"/>
    <property type="molecule type" value="Genomic_DNA"/>
</dbReference>
<feature type="transmembrane region" description="Helical" evidence="2">
    <location>
        <begin position="296"/>
        <end position="316"/>
    </location>
</feature>
<evidence type="ECO:0000256" key="2">
    <source>
        <dbReference type="SAM" id="Phobius"/>
    </source>
</evidence>
<evidence type="ECO:0000313" key="4">
    <source>
        <dbReference type="Proteomes" id="UP000781932"/>
    </source>
</evidence>
<dbReference type="RefSeq" id="XP_038742821.1">
    <property type="nucleotide sequence ID" value="XM_038891888.1"/>
</dbReference>
<dbReference type="Proteomes" id="UP000781932">
    <property type="component" value="Unassembled WGS sequence"/>
</dbReference>
<dbReference type="OrthoDB" id="4817680at2759"/>
<feature type="transmembrane region" description="Helical" evidence="2">
    <location>
        <begin position="261"/>
        <end position="284"/>
    </location>
</feature>
<keyword evidence="2" id="KW-0812">Transmembrane</keyword>
<protein>
    <submittedName>
        <fullName evidence="3">Uncharacterized protein</fullName>
    </submittedName>
</protein>
<proteinExistence type="predicted"/>
<reference evidence="3" key="1">
    <citation type="submission" date="2020-03" db="EMBL/GenBank/DDBJ databases">
        <authorList>
            <person name="He L."/>
        </authorList>
    </citation>
    <scope>NUCLEOTIDE SEQUENCE</scope>
    <source>
        <strain evidence="3">CkLH20</strain>
    </source>
</reference>
<keyword evidence="4" id="KW-1185">Reference proteome</keyword>
<gene>
    <name evidence="3" type="ORF">CkaCkLH20_09173</name>
</gene>
<organism evidence="3 4">
    <name type="scientific">Colletotrichum karsti</name>
    <dbReference type="NCBI Taxonomy" id="1095194"/>
    <lineage>
        <taxon>Eukaryota</taxon>
        <taxon>Fungi</taxon>
        <taxon>Dikarya</taxon>
        <taxon>Ascomycota</taxon>
        <taxon>Pezizomycotina</taxon>
        <taxon>Sordariomycetes</taxon>
        <taxon>Hypocreomycetidae</taxon>
        <taxon>Glomerellales</taxon>
        <taxon>Glomerellaceae</taxon>
        <taxon>Colletotrichum</taxon>
        <taxon>Colletotrichum boninense species complex</taxon>
    </lineage>
</organism>
<keyword evidence="2" id="KW-1133">Transmembrane helix</keyword>
<feature type="compositionally biased region" description="Polar residues" evidence="1">
    <location>
        <begin position="1"/>
        <end position="21"/>
    </location>
</feature>